<organism evidence="1 2">
    <name type="scientific">Vararia minispora EC-137</name>
    <dbReference type="NCBI Taxonomy" id="1314806"/>
    <lineage>
        <taxon>Eukaryota</taxon>
        <taxon>Fungi</taxon>
        <taxon>Dikarya</taxon>
        <taxon>Basidiomycota</taxon>
        <taxon>Agaricomycotina</taxon>
        <taxon>Agaricomycetes</taxon>
        <taxon>Russulales</taxon>
        <taxon>Lachnocladiaceae</taxon>
        <taxon>Vararia</taxon>
    </lineage>
</organism>
<accession>A0ACB8Q5T6</accession>
<protein>
    <submittedName>
        <fullName evidence="1">P-loop containing nucleoside triphosphate hydrolase protein</fullName>
    </submittedName>
</protein>
<sequence>MSKEGGRLTADWEGASSHAKFLASAESPGSIPALKGLPEVIVIGRSNVGKSSLINAVLCKKQLAYSSKHAGRTKALNFYSVGFPPYGKFVLVDAPGYGRMSRQEWGALFDHYVETREQLRRVYTLINFGHGMLESDRLMLEMLNEKILSGNVRWTLQAIITQLDRAPPSAFKNVAQLKEELLKVAPTCLPPIFTAAVKPKMGIEGVRGSMLEACSLPSLSL</sequence>
<keyword evidence="2" id="KW-1185">Reference proteome</keyword>
<gene>
    <name evidence="1" type="ORF">K488DRAFT_91436</name>
</gene>
<evidence type="ECO:0000313" key="2">
    <source>
        <dbReference type="Proteomes" id="UP000814128"/>
    </source>
</evidence>
<dbReference type="Proteomes" id="UP000814128">
    <property type="component" value="Unassembled WGS sequence"/>
</dbReference>
<evidence type="ECO:0000313" key="1">
    <source>
        <dbReference type="EMBL" id="KAI0027038.1"/>
    </source>
</evidence>
<dbReference type="EMBL" id="MU274035">
    <property type="protein sequence ID" value="KAI0027038.1"/>
    <property type="molecule type" value="Genomic_DNA"/>
</dbReference>
<keyword evidence="1" id="KW-0378">Hydrolase</keyword>
<reference evidence="1" key="2">
    <citation type="journal article" date="2022" name="New Phytol.">
        <title>Evolutionary transition to the ectomycorrhizal habit in the genomes of a hyperdiverse lineage of mushroom-forming fungi.</title>
        <authorList>
            <person name="Looney B."/>
            <person name="Miyauchi S."/>
            <person name="Morin E."/>
            <person name="Drula E."/>
            <person name="Courty P.E."/>
            <person name="Kohler A."/>
            <person name="Kuo A."/>
            <person name="LaButti K."/>
            <person name="Pangilinan J."/>
            <person name="Lipzen A."/>
            <person name="Riley R."/>
            <person name="Andreopoulos W."/>
            <person name="He G."/>
            <person name="Johnson J."/>
            <person name="Nolan M."/>
            <person name="Tritt A."/>
            <person name="Barry K.W."/>
            <person name="Grigoriev I.V."/>
            <person name="Nagy L.G."/>
            <person name="Hibbett D."/>
            <person name="Henrissat B."/>
            <person name="Matheny P.B."/>
            <person name="Labbe J."/>
            <person name="Martin F.M."/>
        </authorList>
    </citation>
    <scope>NUCLEOTIDE SEQUENCE</scope>
    <source>
        <strain evidence="1">EC-137</strain>
    </source>
</reference>
<reference evidence="1" key="1">
    <citation type="submission" date="2021-02" db="EMBL/GenBank/DDBJ databases">
        <authorList>
            <consortium name="DOE Joint Genome Institute"/>
            <person name="Ahrendt S."/>
            <person name="Looney B.P."/>
            <person name="Miyauchi S."/>
            <person name="Morin E."/>
            <person name="Drula E."/>
            <person name="Courty P.E."/>
            <person name="Chicoki N."/>
            <person name="Fauchery L."/>
            <person name="Kohler A."/>
            <person name="Kuo A."/>
            <person name="Labutti K."/>
            <person name="Pangilinan J."/>
            <person name="Lipzen A."/>
            <person name="Riley R."/>
            <person name="Andreopoulos W."/>
            <person name="He G."/>
            <person name="Johnson J."/>
            <person name="Barry K.W."/>
            <person name="Grigoriev I.V."/>
            <person name="Nagy L."/>
            <person name="Hibbett D."/>
            <person name="Henrissat B."/>
            <person name="Matheny P.B."/>
            <person name="Labbe J."/>
            <person name="Martin F."/>
        </authorList>
    </citation>
    <scope>NUCLEOTIDE SEQUENCE</scope>
    <source>
        <strain evidence="1">EC-137</strain>
    </source>
</reference>
<comment type="caution">
    <text evidence="1">The sequence shown here is derived from an EMBL/GenBank/DDBJ whole genome shotgun (WGS) entry which is preliminary data.</text>
</comment>
<name>A0ACB8Q5T6_9AGAM</name>
<proteinExistence type="predicted"/>